<name>A0A1Q3CFY4_CEPFO</name>
<dbReference type="InterPro" id="IPR021109">
    <property type="entry name" value="Peptidase_aspartic_dom_sf"/>
</dbReference>
<dbReference type="InParanoid" id="A0A1Q3CFY4"/>
<feature type="domain" description="Retropepsins" evidence="2">
    <location>
        <begin position="54"/>
        <end position="147"/>
    </location>
</feature>
<keyword evidence="1" id="KW-0378">Hydrolase</keyword>
<dbReference type="CDD" id="cd00303">
    <property type="entry name" value="retropepsin_like"/>
    <property type="match status" value="1"/>
</dbReference>
<dbReference type="Proteomes" id="UP000187406">
    <property type="component" value="Unassembled WGS sequence"/>
</dbReference>
<dbReference type="Pfam" id="PF00077">
    <property type="entry name" value="RVP"/>
    <property type="match status" value="1"/>
</dbReference>
<evidence type="ECO:0000313" key="3">
    <source>
        <dbReference type="EMBL" id="GAV79176.1"/>
    </source>
</evidence>
<proteinExistence type="predicted"/>
<evidence type="ECO:0000256" key="1">
    <source>
        <dbReference type="ARBA" id="ARBA00022801"/>
    </source>
</evidence>
<dbReference type="EMBL" id="BDDD01001927">
    <property type="protein sequence ID" value="GAV79176.1"/>
    <property type="molecule type" value="Genomic_DNA"/>
</dbReference>
<dbReference type="GO" id="GO:0016787">
    <property type="term" value="F:hydrolase activity"/>
    <property type="evidence" value="ECO:0007669"/>
    <property type="project" value="UniProtKB-KW"/>
</dbReference>
<accession>A0A1Q3CFY4</accession>
<dbReference type="AlphaFoldDB" id="A0A1Q3CFY4"/>
<organism evidence="3 4">
    <name type="scientific">Cephalotus follicularis</name>
    <name type="common">Albany pitcher plant</name>
    <dbReference type="NCBI Taxonomy" id="3775"/>
    <lineage>
        <taxon>Eukaryota</taxon>
        <taxon>Viridiplantae</taxon>
        <taxon>Streptophyta</taxon>
        <taxon>Embryophyta</taxon>
        <taxon>Tracheophyta</taxon>
        <taxon>Spermatophyta</taxon>
        <taxon>Magnoliopsida</taxon>
        <taxon>eudicotyledons</taxon>
        <taxon>Gunneridae</taxon>
        <taxon>Pentapetalae</taxon>
        <taxon>rosids</taxon>
        <taxon>fabids</taxon>
        <taxon>Oxalidales</taxon>
        <taxon>Cephalotaceae</taxon>
        <taxon>Cephalotus</taxon>
    </lineage>
</organism>
<keyword evidence="4" id="KW-1185">Reference proteome</keyword>
<evidence type="ECO:0000259" key="2">
    <source>
        <dbReference type="Pfam" id="PF00077"/>
    </source>
</evidence>
<dbReference type="Gene3D" id="2.40.70.10">
    <property type="entry name" value="Acid Proteases"/>
    <property type="match status" value="1"/>
</dbReference>
<gene>
    <name evidence="3" type="ORF">CFOL_v3_22641</name>
</gene>
<dbReference type="InterPro" id="IPR018061">
    <property type="entry name" value="Retropepsins"/>
</dbReference>
<reference evidence="4" key="1">
    <citation type="submission" date="2016-04" db="EMBL/GenBank/DDBJ databases">
        <title>Cephalotus genome sequencing.</title>
        <authorList>
            <person name="Fukushima K."/>
            <person name="Hasebe M."/>
            <person name="Fang X."/>
        </authorList>
    </citation>
    <scope>NUCLEOTIDE SEQUENCE [LARGE SCALE GENOMIC DNA]</scope>
    <source>
        <strain evidence="4">cv. St1</strain>
    </source>
</reference>
<protein>
    <recommendedName>
        <fullName evidence="2">Retropepsins domain-containing protein</fullName>
    </recommendedName>
</protein>
<evidence type="ECO:0000313" key="4">
    <source>
        <dbReference type="Proteomes" id="UP000187406"/>
    </source>
</evidence>
<comment type="caution">
    <text evidence="3">The sequence shown here is derived from an EMBL/GenBank/DDBJ whole genome shotgun (WGS) entry which is preliminary data.</text>
</comment>
<dbReference type="OrthoDB" id="1743486at2759"/>
<sequence>MKSQITYLEQHLLQKHSPSSFSDQEEQETSNIQRDASTKFINILERITYQQWHINIIIVIDNSFKLQTTALVDSCAQLNYIQEGLVPTQFFQKTKERLTTVNGKKLNVKWKITDTHNCNEGIYLKQTFILVKDLDIGIILGQPFLEIIKPFKVKSKGITTKLLGRKTLFTFNERPISKDINLLKALSLLKEHSIS</sequence>